<feature type="domain" description="Glycylpeptide N-tetradecanoyltransferase N-terminal" evidence="14">
    <location>
        <begin position="33"/>
        <end position="92"/>
    </location>
</feature>
<evidence type="ECO:0000256" key="13">
    <source>
        <dbReference type="ARBA" id="ARBA00048276"/>
    </source>
</evidence>
<accession>A0AAW1B1B8</accession>
<dbReference type="GO" id="GO:0004379">
    <property type="term" value="F:glycylpeptide N-tetradecanoyltransferase activity"/>
    <property type="evidence" value="ECO:0007669"/>
    <property type="project" value="UniProtKB-EC"/>
</dbReference>
<dbReference type="AlphaFoldDB" id="A0AAW1B1B8"/>
<dbReference type="Gene3D" id="3.40.630.170">
    <property type="match status" value="2"/>
</dbReference>
<dbReference type="Pfam" id="PF01233">
    <property type="entry name" value="NMT"/>
    <property type="match status" value="2"/>
</dbReference>
<dbReference type="SUPFAM" id="SSF55729">
    <property type="entry name" value="Acyl-CoA N-acyltransferases (Nat)"/>
    <property type="match status" value="1"/>
</dbReference>
<evidence type="ECO:0000256" key="6">
    <source>
        <dbReference type="ARBA" id="ARBA00022553"/>
    </source>
</evidence>
<evidence type="ECO:0000256" key="7">
    <source>
        <dbReference type="ARBA" id="ARBA00022679"/>
    </source>
</evidence>
<dbReference type="PANTHER" id="PTHR11377">
    <property type="entry name" value="N-MYRISTOYL TRANSFERASE"/>
    <property type="match status" value="1"/>
</dbReference>
<evidence type="ECO:0000256" key="2">
    <source>
        <dbReference type="ARBA" id="ARBA00004514"/>
    </source>
</evidence>
<evidence type="ECO:0000256" key="1">
    <source>
        <dbReference type="ARBA" id="ARBA00004170"/>
    </source>
</evidence>
<dbReference type="InterPro" id="IPR022678">
    <property type="entry name" value="NMT_CS"/>
</dbReference>
<evidence type="ECO:0000256" key="8">
    <source>
        <dbReference type="ARBA" id="ARBA00023136"/>
    </source>
</evidence>
<evidence type="ECO:0000256" key="10">
    <source>
        <dbReference type="ARBA" id="ARBA00040990"/>
    </source>
</evidence>
<evidence type="ECO:0000313" key="15">
    <source>
        <dbReference type="EMBL" id="KAK9395694.1"/>
    </source>
</evidence>
<sequence>MEEATKRSYQFWDTQPVPKLGEVVNIHGPVELDKDNIHQEPYTLPQGFMWDALDLGDRGVLKELYTLLNENYVEDDDNMFRFDYSPEFLLWKKKIVEINFLCVHKKLRSKRVTPVLIRELT</sequence>
<proteinExistence type="inferred from homology"/>
<name>A0AAW1B1B8_CROAD</name>
<keyword evidence="8" id="KW-0472">Membrane</keyword>
<protein>
    <recommendedName>
        <fullName evidence="10">Glycylpeptide N-tetradecanoyltransferase 1</fullName>
        <ecNumber evidence="4">2.3.1.97</ecNumber>
    </recommendedName>
    <alternativeName>
        <fullName evidence="12">Myristoyl-CoA:protein N-myristoyltransferase 1</fullName>
    </alternativeName>
    <alternativeName>
        <fullName evidence="11">Peptide N-myristoyltransferase 1</fullName>
    </alternativeName>
</protein>
<dbReference type="InterPro" id="IPR022676">
    <property type="entry name" value="NMT_N"/>
</dbReference>
<comment type="catalytic activity">
    <reaction evidence="13">
        <text>N-terminal glycyl-[protein] + tetradecanoyl-CoA = N-tetradecanoylglycyl-[protein] + CoA + H(+)</text>
        <dbReference type="Rhea" id="RHEA:15521"/>
        <dbReference type="Rhea" id="RHEA-COMP:12666"/>
        <dbReference type="Rhea" id="RHEA-COMP:12667"/>
        <dbReference type="ChEBI" id="CHEBI:15378"/>
        <dbReference type="ChEBI" id="CHEBI:57287"/>
        <dbReference type="ChEBI" id="CHEBI:57385"/>
        <dbReference type="ChEBI" id="CHEBI:64723"/>
        <dbReference type="ChEBI" id="CHEBI:133050"/>
        <dbReference type="EC" id="2.3.1.97"/>
    </reaction>
</comment>
<comment type="caution">
    <text evidence="15">The sequence shown here is derived from an EMBL/GenBank/DDBJ whole genome shotgun (WGS) entry which is preliminary data.</text>
</comment>
<dbReference type="EC" id="2.3.1.97" evidence="4"/>
<reference evidence="15 16" key="1">
    <citation type="journal article" date="2024" name="Proc. Natl. Acad. Sci. U.S.A.">
        <title>The genetic regulatory architecture and epigenomic basis for age-related changes in rattlesnake venom.</title>
        <authorList>
            <person name="Hogan M.P."/>
            <person name="Holding M.L."/>
            <person name="Nystrom G.S."/>
            <person name="Colston T.J."/>
            <person name="Bartlett D.A."/>
            <person name="Mason A.J."/>
            <person name="Ellsworth S.A."/>
            <person name="Rautsaw R.M."/>
            <person name="Lawrence K.C."/>
            <person name="Strickland J.L."/>
            <person name="He B."/>
            <person name="Fraser P."/>
            <person name="Margres M.J."/>
            <person name="Gilbert D.M."/>
            <person name="Gibbs H.L."/>
            <person name="Parkinson C.L."/>
            <person name="Rokyta D.R."/>
        </authorList>
    </citation>
    <scope>NUCLEOTIDE SEQUENCE [LARGE SCALE GENOMIC DNA]</scope>
    <source>
        <strain evidence="15">DRR0105</strain>
    </source>
</reference>
<gene>
    <name evidence="15" type="ORF">NXF25_019055</name>
</gene>
<evidence type="ECO:0000313" key="16">
    <source>
        <dbReference type="Proteomes" id="UP001474421"/>
    </source>
</evidence>
<keyword evidence="7" id="KW-0808">Transferase</keyword>
<comment type="subcellular location">
    <subcellularLocation>
        <location evidence="2">Cytoplasm</location>
        <location evidence="2">Cytosol</location>
    </subcellularLocation>
    <subcellularLocation>
        <location evidence="1">Membrane</location>
        <topology evidence="1">Peripheral membrane protein</topology>
    </subcellularLocation>
</comment>
<dbReference type="Proteomes" id="UP001474421">
    <property type="component" value="Unassembled WGS sequence"/>
</dbReference>
<evidence type="ECO:0000256" key="9">
    <source>
        <dbReference type="ARBA" id="ARBA00023315"/>
    </source>
</evidence>
<evidence type="ECO:0000256" key="4">
    <source>
        <dbReference type="ARBA" id="ARBA00012923"/>
    </source>
</evidence>
<dbReference type="PANTHER" id="PTHR11377:SF7">
    <property type="entry name" value="GLYCYLPEPTIDE N-TETRADECANOYLTRANSFERASE 1"/>
    <property type="match status" value="1"/>
</dbReference>
<keyword evidence="16" id="KW-1185">Reference proteome</keyword>
<feature type="domain" description="Glycylpeptide N-tetradecanoyltransferase N-terminal" evidence="14">
    <location>
        <begin position="94"/>
        <end position="121"/>
    </location>
</feature>
<comment type="similarity">
    <text evidence="3">Belongs to the NMT family.</text>
</comment>
<keyword evidence="5" id="KW-0963">Cytoplasm</keyword>
<evidence type="ECO:0000256" key="12">
    <source>
        <dbReference type="ARBA" id="ARBA00042432"/>
    </source>
</evidence>
<evidence type="ECO:0000256" key="5">
    <source>
        <dbReference type="ARBA" id="ARBA00022490"/>
    </source>
</evidence>
<dbReference type="GO" id="GO:0005737">
    <property type="term" value="C:cytoplasm"/>
    <property type="evidence" value="ECO:0007669"/>
    <property type="project" value="TreeGrafter"/>
</dbReference>
<organism evidence="15 16">
    <name type="scientific">Crotalus adamanteus</name>
    <name type="common">Eastern diamondback rattlesnake</name>
    <dbReference type="NCBI Taxonomy" id="8729"/>
    <lineage>
        <taxon>Eukaryota</taxon>
        <taxon>Metazoa</taxon>
        <taxon>Chordata</taxon>
        <taxon>Craniata</taxon>
        <taxon>Vertebrata</taxon>
        <taxon>Euteleostomi</taxon>
        <taxon>Lepidosauria</taxon>
        <taxon>Squamata</taxon>
        <taxon>Bifurcata</taxon>
        <taxon>Unidentata</taxon>
        <taxon>Episquamata</taxon>
        <taxon>Toxicofera</taxon>
        <taxon>Serpentes</taxon>
        <taxon>Colubroidea</taxon>
        <taxon>Viperidae</taxon>
        <taxon>Crotalinae</taxon>
        <taxon>Crotalus</taxon>
    </lineage>
</organism>
<dbReference type="EMBL" id="JAOTOJ010000009">
    <property type="protein sequence ID" value="KAK9395694.1"/>
    <property type="molecule type" value="Genomic_DNA"/>
</dbReference>
<keyword evidence="6" id="KW-0597">Phosphoprotein</keyword>
<evidence type="ECO:0000256" key="3">
    <source>
        <dbReference type="ARBA" id="ARBA00009469"/>
    </source>
</evidence>
<dbReference type="PROSITE" id="PS00975">
    <property type="entry name" value="NMT_1"/>
    <property type="match status" value="1"/>
</dbReference>
<evidence type="ECO:0000256" key="11">
    <source>
        <dbReference type="ARBA" id="ARBA00042150"/>
    </source>
</evidence>
<dbReference type="InterPro" id="IPR016181">
    <property type="entry name" value="Acyl_CoA_acyltransferase"/>
</dbReference>
<evidence type="ECO:0000259" key="14">
    <source>
        <dbReference type="Pfam" id="PF01233"/>
    </source>
</evidence>
<dbReference type="InterPro" id="IPR000903">
    <property type="entry name" value="NMT"/>
</dbReference>
<keyword evidence="9" id="KW-0012">Acyltransferase</keyword>